<dbReference type="GO" id="GO:0016740">
    <property type="term" value="F:transferase activity"/>
    <property type="evidence" value="ECO:0007669"/>
    <property type="project" value="UniProtKB-KW"/>
</dbReference>
<proteinExistence type="predicted"/>
<accession>A0A1T5GZW3</accession>
<dbReference type="AlphaFoldDB" id="A0A1T5GZW3"/>
<gene>
    <name evidence="1" type="ORF">SAMN03080601_01996</name>
</gene>
<dbReference type="KEGG" id="asx:CDL62_18340"/>
<keyword evidence="2" id="KW-1185">Reference proteome</keyword>
<organism evidence="1 2">
    <name type="scientific">Alkalitalea saponilacus</name>
    <dbReference type="NCBI Taxonomy" id="889453"/>
    <lineage>
        <taxon>Bacteria</taxon>
        <taxon>Pseudomonadati</taxon>
        <taxon>Bacteroidota</taxon>
        <taxon>Bacteroidia</taxon>
        <taxon>Marinilabiliales</taxon>
        <taxon>Marinilabiliaceae</taxon>
        <taxon>Alkalitalea</taxon>
    </lineage>
</organism>
<keyword evidence="1" id="KW-0808">Transferase</keyword>
<dbReference type="Proteomes" id="UP000191055">
    <property type="component" value="Unassembled WGS sequence"/>
</dbReference>
<evidence type="ECO:0000313" key="1">
    <source>
        <dbReference type="EMBL" id="SKC13871.1"/>
    </source>
</evidence>
<dbReference type="STRING" id="889453.SAMN03080601_01996"/>
<name>A0A1T5GZW3_9BACT</name>
<evidence type="ECO:0000313" key="2">
    <source>
        <dbReference type="Proteomes" id="UP000191055"/>
    </source>
</evidence>
<reference evidence="1 2" key="1">
    <citation type="submission" date="2017-02" db="EMBL/GenBank/DDBJ databases">
        <authorList>
            <person name="Peterson S.W."/>
        </authorList>
    </citation>
    <scope>NUCLEOTIDE SEQUENCE [LARGE SCALE GENOMIC DNA]</scope>
    <source>
        <strain evidence="1 2">DSM 24412</strain>
    </source>
</reference>
<sequence>MTGKQLLFLTTANLASNPRLVKEIDLFSKANKITVLLFKLGNWSDAINEEMMSNRTHIQFIQLDVTRSKYLKWLFWAVLEKKARMFWPILKQSIWLTALAQTRRSIMLLTKGNHICRNTDLIIAHNPGALYPAYALSKKWKTPFIYDIEDYDPGIDVPNGGSHYIPVCERMLKNCLPQSKALTSASPLIEEYTLALIGGHPNHSVILNSFPSDEFIPPLNREDKILKLVWFSQTISFGRGLEQLFAALLKIYQSEEIMPVKEKPEIHVTLIGNLDPSFEQEIIVPFLKSLNDIEKSDKPKETEKASDSPLQSIAIGVSKILTILPPMAQSQLHAELANYDIGMALELDNTDLNRGLCLTNKIIAYAQAGLYLLATDTPAQKQFMEEDSDRGIICGQRPVEIAKILDNLLSQKEELINTRSNRFKQGRELSWEKESEKLKQIWQTILST</sequence>
<dbReference type="RefSeq" id="WP_079557731.1">
    <property type="nucleotide sequence ID" value="NZ_CP021904.1"/>
</dbReference>
<dbReference type="SUPFAM" id="SSF53756">
    <property type="entry name" value="UDP-Glycosyltransferase/glycogen phosphorylase"/>
    <property type="match status" value="1"/>
</dbReference>
<dbReference type="EMBL" id="FUYV01000011">
    <property type="protein sequence ID" value="SKC13871.1"/>
    <property type="molecule type" value="Genomic_DNA"/>
</dbReference>
<dbReference type="OrthoDB" id="1406894at2"/>
<dbReference type="Gene3D" id="3.40.50.2000">
    <property type="entry name" value="Glycogen Phosphorylase B"/>
    <property type="match status" value="1"/>
</dbReference>
<protein>
    <submittedName>
        <fullName evidence="1">Glycosyltransferase involved in cell wall bisynthesis</fullName>
    </submittedName>
</protein>